<dbReference type="RefSeq" id="WP_344341559.1">
    <property type="nucleotide sequence ID" value="NZ_BAAAQT010000005.1"/>
</dbReference>
<dbReference type="SUPFAM" id="SSF52540">
    <property type="entry name" value="P-loop containing nucleoside triphosphate hydrolases"/>
    <property type="match status" value="1"/>
</dbReference>
<dbReference type="PANTHER" id="PTHR42781:SF4">
    <property type="entry name" value="SPERMIDINE_PUTRESCINE IMPORT ATP-BINDING PROTEIN POTA"/>
    <property type="match status" value="1"/>
</dbReference>
<protein>
    <submittedName>
        <fullName evidence="5">ATP-binding cassette domain-containing protein</fullName>
    </submittedName>
</protein>
<dbReference type="Gene3D" id="3.40.50.300">
    <property type="entry name" value="P-loop containing nucleotide triphosphate hydrolases"/>
    <property type="match status" value="1"/>
</dbReference>
<keyword evidence="3 5" id="KW-0067">ATP-binding</keyword>
<accession>A0ABN3AP52</accession>
<keyword evidence="2" id="KW-0547">Nucleotide-binding</keyword>
<comment type="caution">
    <text evidence="5">The sequence shown here is derived from an EMBL/GenBank/DDBJ whole genome shotgun (WGS) entry which is preliminary data.</text>
</comment>
<proteinExistence type="predicted"/>
<dbReference type="PANTHER" id="PTHR42781">
    <property type="entry name" value="SPERMIDINE/PUTRESCINE IMPORT ATP-BINDING PROTEIN POTA"/>
    <property type="match status" value="1"/>
</dbReference>
<evidence type="ECO:0000259" key="4">
    <source>
        <dbReference type="PROSITE" id="PS50893"/>
    </source>
</evidence>
<keyword evidence="1" id="KW-0813">Transport</keyword>
<evidence type="ECO:0000256" key="3">
    <source>
        <dbReference type="ARBA" id="ARBA00022840"/>
    </source>
</evidence>
<keyword evidence="6" id="KW-1185">Reference proteome</keyword>
<organism evidence="5 6">
    <name type="scientific">Agrococcus versicolor</name>
    <dbReference type="NCBI Taxonomy" id="501482"/>
    <lineage>
        <taxon>Bacteria</taxon>
        <taxon>Bacillati</taxon>
        <taxon>Actinomycetota</taxon>
        <taxon>Actinomycetes</taxon>
        <taxon>Micrococcales</taxon>
        <taxon>Microbacteriaceae</taxon>
        <taxon>Agrococcus</taxon>
    </lineage>
</organism>
<evidence type="ECO:0000256" key="2">
    <source>
        <dbReference type="ARBA" id="ARBA00022741"/>
    </source>
</evidence>
<dbReference type="InterPro" id="IPR050093">
    <property type="entry name" value="ABC_SmlMolc_Importer"/>
</dbReference>
<dbReference type="Proteomes" id="UP001501599">
    <property type="component" value="Unassembled WGS sequence"/>
</dbReference>
<reference evidence="5 6" key="1">
    <citation type="journal article" date="2019" name="Int. J. Syst. Evol. Microbiol.">
        <title>The Global Catalogue of Microorganisms (GCM) 10K type strain sequencing project: providing services to taxonomists for standard genome sequencing and annotation.</title>
        <authorList>
            <consortium name="The Broad Institute Genomics Platform"/>
            <consortium name="The Broad Institute Genome Sequencing Center for Infectious Disease"/>
            <person name="Wu L."/>
            <person name="Ma J."/>
        </authorList>
    </citation>
    <scope>NUCLEOTIDE SEQUENCE [LARGE SCALE GENOMIC DNA]</scope>
    <source>
        <strain evidence="5 6">JCM 16026</strain>
    </source>
</reference>
<dbReference type="GO" id="GO:0005524">
    <property type="term" value="F:ATP binding"/>
    <property type="evidence" value="ECO:0007669"/>
    <property type="project" value="UniProtKB-KW"/>
</dbReference>
<dbReference type="PROSITE" id="PS00211">
    <property type="entry name" value="ABC_TRANSPORTER_1"/>
    <property type="match status" value="1"/>
</dbReference>
<dbReference type="InterPro" id="IPR027417">
    <property type="entry name" value="P-loop_NTPase"/>
</dbReference>
<sequence>MSAALEAHVVVDRGGFRLDATLEVAAGEIVAVMGPSGAGKSTLLGALAGLVRPTSGRIRVGDRTVDEPGARRAHVPPMRRGVVLLGQEPRLFPHLTAAQNVAFSLRARGIGRAQARAEASAWLDRVRLAELGTARPAALSGGQQQRVALARALAAAPSIVLLDEPLTSLDAETAADVRTLLVAELAASGTTAVLVTHDAVDAVALAARLVVLEDGRVTQVGATRDVLSVPATRFAAALAGLDRLEGVASGGAFVHDVSGLVLQADDAASVAAAAVDGTPLVAVLPPSAVRIDAADGATADAGAGSDAWRARVVRLEATVGGVRVVTTPVDADGRSAGAQPGPRVDAASVSAEVPVAAMAELALAPGDRVVLRIDRRHVRLLRR</sequence>
<feature type="domain" description="ABC transporter" evidence="4">
    <location>
        <begin position="2"/>
        <end position="239"/>
    </location>
</feature>
<evidence type="ECO:0000313" key="6">
    <source>
        <dbReference type="Proteomes" id="UP001501599"/>
    </source>
</evidence>
<evidence type="ECO:0000256" key="1">
    <source>
        <dbReference type="ARBA" id="ARBA00022448"/>
    </source>
</evidence>
<dbReference type="InterPro" id="IPR017871">
    <property type="entry name" value="ABC_transporter-like_CS"/>
</dbReference>
<dbReference type="InterPro" id="IPR003439">
    <property type="entry name" value="ABC_transporter-like_ATP-bd"/>
</dbReference>
<dbReference type="PROSITE" id="PS50893">
    <property type="entry name" value="ABC_TRANSPORTER_2"/>
    <property type="match status" value="1"/>
</dbReference>
<name>A0ABN3AP52_9MICO</name>
<dbReference type="InterPro" id="IPR003593">
    <property type="entry name" value="AAA+_ATPase"/>
</dbReference>
<dbReference type="EMBL" id="BAAAQT010000005">
    <property type="protein sequence ID" value="GAA2172790.1"/>
    <property type="molecule type" value="Genomic_DNA"/>
</dbReference>
<gene>
    <name evidence="5" type="ORF">GCM10009846_12120</name>
</gene>
<dbReference type="Pfam" id="PF00005">
    <property type="entry name" value="ABC_tran"/>
    <property type="match status" value="1"/>
</dbReference>
<dbReference type="SMART" id="SM00382">
    <property type="entry name" value="AAA"/>
    <property type="match status" value="1"/>
</dbReference>
<evidence type="ECO:0000313" key="5">
    <source>
        <dbReference type="EMBL" id="GAA2172790.1"/>
    </source>
</evidence>